<comment type="similarity">
    <text evidence="4 11">Belongs to the CobD/CbiB family.</text>
</comment>
<name>A0A520KU32_METT2</name>
<dbReference type="GO" id="GO:0005886">
    <property type="term" value="C:plasma membrane"/>
    <property type="evidence" value="ECO:0007669"/>
    <property type="project" value="UniProtKB-SubCell"/>
</dbReference>
<dbReference type="PANTHER" id="PTHR34308:SF1">
    <property type="entry name" value="COBALAMIN BIOSYNTHESIS PROTEIN CBIB"/>
    <property type="match status" value="1"/>
</dbReference>
<proteinExistence type="inferred from homology"/>
<evidence type="ECO:0000256" key="7">
    <source>
        <dbReference type="ARBA" id="ARBA00022573"/>
    </source>
</evidence>
<evidence type="ECO:0000256" key="4">
    <source>
        <dbReference type="ARBA" id="ARBA00006263"/>
    </source>
</evidence>
<dbReference type="PANTHER" id="PTHR34308">
    <property type="entry name" value="COBALAMIN BIOSYNTHESIS PROTEIN CBIB"/>
    <property type="match status" value="1"/>
</dbReference>
<keyword evidence="7 11" id="KW-0169">Cobalamin biosynthesis</keyword>
<dbReference type="NCBIfam" id="TIGR00380">
    <property type="entry name" value="cobal_cbiB"/>
    <property type="match status" value="1"/>
</dbReference>
<gene>
    <name evidence="11" type="primary">cobD</name>
    <name evidence="12" type="ORF">EF806_00150</name>
</gene>
<dbReference type="Proteomes" id="UP000317158">
    <property type="component" value="Unassembled WGS sequence"/>
</dbReference>
<keyword evidence="10 11" id="KW-0472">Membrane</keyword>
<evidence type="ECO:0000256" key="10">
    <source>
        <dbReference type="ARBA" id="ARBA00023136"/>
    </source>
</evidence>
<dbReference type="NCBIfam" id="NF002281">
    <property type="entry name" value="PRK01209.2-5"/>
    <property type="match status" value="1"/>
</dbReference>
<dbReference type="GO" id="GO:0015420">
    <property type="term" value="F:ABC-type vitamin B12 transporter activity"/>
    <property type="evidence" value="ECO:0007669"/>
    <property type="project" value="UniProtKB-UniRule"/>
</dbReference>
<dbReference type="GO" id="GO:0048472">
    <property type="term" value="F:threonine-phosphate decarboxylase activity"/>
    <property type="evidence" value="ECO:0007669"/>
    <property type="project" value="InterPro"/>
</dbReference>
<comment type="caution">
    <text evidence="12">The sequence shown here is derived from an EMBL/GenBank/DDBJ whole genome shotgun (WGS) entry which is preliminary data.</text>
</comment>
<evidence type="ECO:0000256" key="5">
    <source>
        <dbReference type="ARBA" id="ARBA00016185"/>
    </source>
</evidence>
<comment type="function">
    <text evidence="1 11">Converts cobyric acid to cobinamide by the addition of aminopropanol on the F carboxylic group.</text>
</comment>
<protein>
    <recommendedName>
        <fullName evidence="5 11">Probable cobalamin biosynthesis protein CobD</fullName>
    </recommendedName>
</protein>
<comment type="pathway">
    <text evidence="3 11">Cofactor biosynthesis; adenosylcobalamin biosynthesis.</text>
</comment>
<sequence length="318" mass="36269">MDIILTAFITAFFLDLIFGEPNRIFHPVVWLGKIIDKLANSGLTIDKKIAKKTYGFSILIFLSFISILSGYLIQNILVDYIDPFFSIIFLAYLIKSCFSFNLLVNSACSVYIALKEDNIEKGRVLVGNIVSRDVSNLNKEEIISATIESTSENFVDGFLSPLFYFILFGLPGIFCFRVVNTLDSMIGYKNEKWLDIGFASAKFDDILNFIPSRISMILLLISYIPWFVRDRRYPSINMLKNILKERKMVESPNSGYPMATISEILKVRLVKRSYYTIGKRYNHPLLQDIIKTIRTISFSSLITATVSILALFCTNLPI</sequence>
<evidence type="ECO:0000313" key="13">
    <source>
        <dbReference type="Proteomes" id="UP000317158"/>
    </source>
</evidence>
<evidence type="ECO:0000256" key="6">
    <source>
        <dbReference type="ARBA" id="ARBA00022475"/>
    </source>
</evidence>
<feature type="transmembrane region" description="Helical" evidence="11">
    <location>
        <begin position="85"/>
        <end position="114"/>
    </location>
</feature>
<comment type="subcellular location">
    <subcellularLocation>
        <location evidence="2 11">Cell membrane</location>
        <topology evidence="2 11">Multi-pass membrane protein</topology>
    </subcellularLocation>
</comment>
<keyword evidence="9 11" id="KW-1133">Transmembrane helix</keyword>
<dbReference type="InterPro" id="IPR004485">
    <property type="entry name" value="Cobalamin_biosynth_CobD/CbiB"/>
</dbReference>
<evidence type="ECO:0000256" key="1">
    <source>
        <dbReference type="ARBA" id="ARBA00003384"/>
    </source>
</evidence>
<feature type="transmembrane region" description="Helical" evidence="11">
    <location>
        <begin position="158"/>
        <end position="179"/>
    </location>
</feature>
<dbReference type="AlphaFoldDB" id="A0A520KU32"/>
<keyword evidence="8 11" id="KW-0812">Transmembrane</keyword>
<dbReference type="GO" id="GO:0009236">
    <property type="term" value="P:cobalamin biosynthetic process"/>
    <property type="evidence" value="ECO:0007669"/>
    <property type="project" value="UniProtKB-UniRule"/>
</dbReference>
<feature type="transmembrane region" description="Helical" evidence="11">
    <location>
        <begin position="206"/>
        <end position="228"/>
    </location>
</feature>
<dbReference type="HAMAP" id="MF_00024">
    <property type="entry name" value="CobD_CbiB"/>
    <property type="match status" value="1"/>
</dbReference>
<comment type="caution">
    <text evidence="11">Lacks conserved residue(s) required for the propagation of feature annotation.</text>
</comment>
<dbReference type="Pfam" id="PF03186">
    <property type="entry name" value="CobD_Cbib"/>
    <property type="match status" value="1"/>
</dbReference>
<evidence type="ECO:0000256" key="2">
    <source>
        <dbReference type="ARBA" id="ARBA00004651"/>
    </source>
</evidence>
<dbReference type="UniPathway" id="UPA00148"/>
<evidence type="ECO:0000256" key="3">
    <source>
        <dbReference type="ARBA" id="ARBA00004953"/>
    </source>
</evidence>
<dbReference type="EMBL" id="RXIF01000001">
    <property type="protein sequence ID" value="RZN65633.1"/>
    <property type="molecule type" value="Genomic_DNA"/>
</dbReference>
<evidence type="ECO:0000256" key="8">
    <source>
        <dbReference type="ARBA" id="ARBA00022692"/>
    </source>
</evidence>
<evidence type="ECO:0000313" key="12">
    <source>
        <dbReference type="EMBL" id="RZN65633.1"/>
    </source>
</evidence>
<evidence type="ECO:0000256" key="9">
    <source>
        <dbReference type="ARBA" id="ARBA00022989"/>
    </source>
</evidence>
<feature type="transmembrane region" description="Helical" evidence="11">
    <location>
        <begin position="54"/>
        <end position="73"/>
    </location>
</feature>
<organism evidence="12 13">
    <name type="scientific">Methanoliparum thermophilum</name>
    <dbReference type="NCBI Taxonomy" id="2491083"/>
    <lineage>
        <taxon>Archaea</taxon>
        <taxon>Methanobacteriati</taxon>
        <taxon>Methanobacteriota</taxon>
        <taxon>Candidatus Methanoliparia</taxon>
        <taxon>Candidatus Methanoliparales</taxon>
        <taxon>Candidatus Methanoliparaceae</taxon>
        <taxon>Candidatus Methanoliparum</taxon>
    </lineage>
</organism>
<keyword evidence="6 11" id="KW-1003">Cell membrane</keyword>
<accession>A0A520KU32</accession>
<evidence type="ECO:0000256" key="11">
    <source>
        <dbReference type="HAMAP-Rule" id="MF_00024"/>
    </source>
</evidence>
<reference evidence="12 13" key="1">
    <citation type="journal article" date="2019" name="Nat. Microbiol.">
        <title>Wide diversity of methane and short-chain alkane metabolisms in uncultured archaea.</title>
        <authorList>
            <person name="Borrel G."/>
            <person name="Adam P.S."/>
            <person name="McKay L.J."/>
            <person name="Chen L.X."/>
            <person name="Sierra-Garcia I.N."/>
            <person name="Sieber C.M."/>
            <person name="Letourneur Q."/>
            <person name="Ghozlane A."/>
            <person name="Andersen G.L."/>
            <person name="Li W.J."/>
            <person name="Hallam S.J."/>
            <person name="Muyzer G."/>
            <person name="de Oliveira V.M."/>
            <person name="Inskeep W.P."/>
            <person name="Banfield J.F."/>
            <person name="Gribaldo S."/>
        </authorList>
    </citation>
    <scope>NUCLEOTIDE SEQUENCE [LARGE SCALE GENOMIC DNA]</scope>
    <source>
        <strain evidence="12">NM1a</strain>
    </source>
</reference>